<dbReference type="OrthoDB" id="10264738at2759"/>
<dbReference type="WBParaSite" id="ACOC_0001271901-mRNA-1">
    <property type="protein sequence ID" value="ACOC_0001271901-mRNA-1"/>
    <property type="gene ID" value="ACOC_0001271901"/>
</dbReference>
<keyword evidence="2" id="KW-1185">Reference proteome</keyword>
<reference evidence="1 2" key="2">
    <citation type="submission" date="2018-11" db="EMBL/GenBank/DDBJ databases">
        <authorList>
            <consortium name="Pathogen Informatics"/>
        </authorList>
    </citation>
    <scope>NUCLEOTIDE SEQUENCE [LARGE SCALE GENOMIC DNA]</scope>
    <source>
        <strain evidence="1 2">Costa Rica</strain>
    </source>
</reference>
<dbReference type="Proteomes" id="UP000267027">
    <property type="component" value="Unassembled WGS sequence"/>
</dbReference>
<gene>
    <name evidence="1" type="ORF">ACOC_LOCUS12720</name>
</gene>
<sequence>MRERAMVKWETAVAAAIDERSIAIEWIADSAVCMLMYPDKLRKVTRAHVPSSELRLCLENRQPSASKSTE</sequence>
<evidence type="ECO:0000313" key="2">
    <source>
        <dbReference type="Proteomes" id="UP000267027"/>
    </source>
</evidence>
<protein>
    <submittedName>
        <fullName evidence="3">RNase H domain-containing protein</fullName>
    </submittedName>
</protein>
<organism evidence="3">
    <name type="scientific">Angiostrongylus costaricensis</name>
    <name type="common">Nematode worm</name>
    <dbReference type="NCBI Taxonomy" id="334426"/>
    <lineage>
        <taxon>Eukaryota</taxon>
        <taxon>Metazoa</taxon>
        <taxon>Ecdysozoa</taxon>
        <taxon>Nematoda</taxon>
        <taxon>Chromadorea</taxon>
        <taxon>Rhabditida</taxon>
        <taxon>Rhabditina</taxon>
        <taxon>Rhabditomorpha</taxon>
        <taxon>Strongyloidea</taxon>
        <taxon>Metastrongylidae</taxon>
        <taxon>Angiostrongylus</taxon>
    </lineage>
</organism>
<dbReference type="AlphaFoldDB" id="A0A158PMG5"/>
<name>A0A158PMG5_ANGCS</name>
<evidence type="ECO:0000313" key="3">
    <source>
        <dbReference type="WBParaSite" id="ACOC_0001271901-mRNA-1"/>
    </source>
</evidence>
<evidence type="ECO:0000313" key="1">
    <source>
        <dbReference type="EMBL" id="VDM64305.1"/>
    </source>
</evidence>
<dbReference type="EMBL" id="UYYA01005184">
    <property type="protein sequence ID" value="VDM64305.1"/>
    <property type="molecule type" value="Genomic_DNA"/>
</dbReference>
<proteinExistence type="predicted"/>
<accession>A0A158PMG5</accession>
<reference evidence="3" key="1">
    <citation type="submission" date="2016-04" db="UniProtKB">
        <authorList>
            <consortium name="WormBaseParasite"/>
        </authorList>
    </citation>
    <scope>IDENTIFICATION</scope>
</reference>